<dbReference type="EMBL" id="QUBQ01000002">
    <property type="protein sequence ID" value="REK74868.1"/>
    <property type="molecule type" value="Genomic_DNA"/>
</dbReference>
<dbReference type="InterPro" id="IPR029000">
    <property type="entry name" value="Cyclophilin-like_dom_sf"/>
</dbReference>
<dbReference type="PANTHER" id="PTHR43309:SF5">
    <property type="entry name" value="5-OXOPROLINASE SUBUNIT C"/>
    <property type="match status" value="1"/>
</dbReference>
<dbReference type="Pfam" id="PF02626">
    <property type="entry name" value="CT_A_B"/>
    <property type="match status" value="1"/>
</dbReference>
<keyword evidence="6" id="KW-1185">Reference proteome</keyword>
<organism evidence="5 6">
    <name type="scientific">Paenibacillus paeoniae</name>
    <dbReference type="NCBI Taxonomy" id="2292705"/>
    <lineage>
        <taxon>Bacteria</taxon>
        <taxon>Bacillati</taxon>
        <taxon>Bacillota</taxon>
        <taxon>Bacilli</taxon>
        <taxon>Bacillales</taxon>
        <taxon>Paenibacillaceae</taxon>
        <taxon>Paenibacillus</taxon>
    </lineage>
</organism>
<dbReference type="Proteomes" id="UP000261905">
    <property type="component" value="Unassembled WGS sequence"/>
</dbReference>
<evidence type="ECO:0000256" key="3">
    <source>
        <dbReference type="ARBA" id="ARBA00022840"/>
    </source>
</evidence>
<dbReference type="NCBIfam" id="TIGR00724">
    <property type="entry name" value="urea_amlyse_rel"/>
    <property type="match status" value="1"/>
</dbReference>
<name>A0A371PH53_9BACL</name>
<dbReference type="InterPro" id="IPR052708">
    <property type="entry name" value="PxpC"/>
</dbReference>
<evidence type="ECO:0000259" key="4">
    <source>
        <dbReference type="SMART" id="SM00797"/>
    </source>
</evidence>
<reference evidence="5 6" key="1">
    <citation type="submission" date="2018-08" db="EMBL/GenBank/DDBJ databases">
        <title>Paenibacillus sp. M4BSY-1, whole genome shotgun sequence.</title>
        <authorList>
            <person name="Tuo L."/>
        </authorList>
    </citation>
    <scope>NUCLEOTIDE SEQUENCE [LARGE SCALE GENOMIC DNA]</scope>
    <source>
        <strain evidence="5 6">M4BSY-1</strain>
    </source>
</reference>
<dbReference type="OrthoDB" id="9782422at2"/>
<evidence type="ECO:0000256" key="1">
    <source>
        <dbReference type="ARBA" id="ARBA00022741"/>
    </source>
</evidence>
<sequence length="344" mass="37736">MGRGRAAMSLTVLKPGLLATVQDLGRYGYQKYGVAVGGAMDEPAARVANWLVGNEDAEAVLELTLTGTELRVDQDMWLAVCGGDMGARTDAGEVVPLWRPVWIAEGTILSFRHYQSGCRTYVAIAGGLEANVSMGSRSTYLRGAIGGLDGRTLGTGDRLEIRQRGREALAIDKLEVSSSGRLKWPLWHAGGFAVAPREVHTVRLMQGEHQNLLTAEALRNLYHEVFRIGPSSDRMGYRLQSERKLKFGEQASELITEPVVHGTIQLPPDGNPIVLLADRQTTGGYPRIGQVASVDIPVFAQLKPGDRIRFYSVTPIESERLKLESELDMNQLRTIIALKLHHKT</sequence>
<dbReference type="Gene3D" id="2.40.100.10">
    <property type="entry name" value="Cyclophilin-like"/>
    <property type="match status" value="1"/>
</dbReference>
<dbReference type="SUPFAM" id="SSF50891">
    <property type="entry name" value="Cyclophilin-like"/>
    <property type="match status" value="1"/>
</dbReference>
<keyword evidence="1" id="KW-0547">Nucleotide-binding</keyword>
<dbReference type="PANTHER" id="PTHR43309">
    <property type="entry name" value="5-OXOPROLINASE SUBUNIT C"/>
    <property type="match status" value="1"/>
</dbReference>
<keyword evidence="2 5" id="KW-0378">Hydrolase</keyword>
<keyword evidence="3" id="KW-0067">ATP-binding</keyword>
<feature type="domain" description="Carboxyltransferase" evidence="4">
    <location>
        <begin position="31"/>
        <end position="328"/>
    </location>
</feature>
<dbReference type="GO" id="GO:0005524">
    <property type="term" value="F:ATP binding"/>
    <property type="evidence" value="ECO:0007669"/>
    <property type="project" value="UniProtKB-KW"/>
</dbReference>
<evidence type="ECO:0000256" key="2">
    <source>
        <dbReference type="ARBA" id="ARBA00022801"/>
    </source>
</evidence>
<dbReference type="SMART" id="SM00797">
    <property type="entry name" value="AHS2"/>
    <property type="match status" value="1"/>
</dbReference>
<comment type="caution">
    <text evidence="5">The sequence shown here is derived from an EMBL/GenBank/DDBJ whole genome shotgun (WGS) entry which is preliminary data.</text>
</comment>
<protein>
    <submittedName>
        <fullName evidence="5">Allophanate hydrolase subunit 2 family protein</fullName>
    </submittedName>
</protein>
<dbReference type="GO" id="GO:0016787">
    <property type="term" value="F:hydrolase activity"/>
    <property type="evidence" value="ECO:0007669"/>
    <property type="project" value="UniProtKB-KW"/>
</dbReference>
<evidence type="ECO:0000313" key="5">
    <source>
        <dbReference type="EMBL" id="REK74868.1"/>
    </source>
</evidence>
<proteinExistence type="predicted"/>
<accession>A0A371PH53</accession>
<dbReference type="InterPro" id="IPR003778">
    <property type="entry name" value="CT_A_B"/>
</dbReference>
<evidence type="ECO:0000313" key="6">
    <source>
        <dbReference type="Proteomes" id="UP000261905"/>
    </source>
</evidence>
<dbReference type="AlphaFoldDB" id="A0A371PH53"/>
<gene>
    <name evidence="5" type="ORF">DX130_14530</name>
</gene>